<keyword evidence="3 9" id="KW-0548">Nucleotidyltransferase</keyword>
<dbReference type="UniPathway" id="UPA00241">
    <property type="reaction ID" value="UER00355"/>
</dbReference>
<evidence type="ECO:0000256" key="5">
    <source>
        <dbReference type="ARBA" id="ARBA00022840"/>
    </source>
</evidence>
<name>A0A1X7NKT0_9LACT</name>
<dbReference type="SUPFAM" id="SSF52374">
    <property type="entry name" value="Nucleotidylyl transferase"/>
    <property type="match status" value="1"/>
</dbReference>
<dbReference type="InterPro" id="IPR014729">
    <property type="entry name" value="Rossmann-like_a/b/a_fold"/>
</dbReference>
<dbReference type="HAMAP" id="MF_00151">
    <property type="entry name" value="PPAT_bact"/>
    <property type="match status" value="1"/>
</dbReference>
<feature type="binding site" evidence="9">
    <location>
        <position position="100"/>
    </location>
    <ligand>
        <name>ATP</name>
        <dbReference type="ChEBI" id="CHEBI:30616"/>
    </ligand>
</feature>
<evidence type="ECO:0000259" key="10">
    <source>
        <dbReference type="Pfam" id="PF01467"/>
    </source>
</evidence>
<dbReference type="GO" id="GO:0015937">
    <property type="term" value="P:coenzyme A biosynthetic process"/>
    <property type="evidence" value="ECO:0007669"/>
    <property type="project" value="UniProtKB-UniRule"/>
</dbReference>
<feature type="binding site" evidence="9">
    <location>
        <begin position="10"/>
        <end position="11"/>
    </location>
    <ligand>
        <name>ATP</name>
        <dbReference type="ChEBI" id="CHEBI:30616"/>
    </ligand>
</feature>
<gene>
    <name evidence="9" type="primary">coaD</name>
    <name evidence="11" type="ORF">SAMN04488700_2148</name>
</gene>
<dbReference type="Proteomes" id="UP000193435">
    <property type="component" value="Unassembled WGS sequence"/>
</dbReference>
<evidence type="ECO:0000256" key="4">
    <source>
        <dbReference type="ARBA" id="ARBA00022741"/>
    </source>
</evidence>
<comment type="pathway">
    <text evidence="9">Cofactor biosynthesis; coenzyme A biosynthesis; CoA from (R)-pantothenate: step 4/5.</text>
</comment>
<dbReference type="RefSeq" id="WP_085560185.1">
    <property type="nucleotide sequence ID" value="NZ_FOAH01000009.1"/>
</dbReference>
<dbReference type="InterPro" id="IPR004821">
    <property type="entry name" value="Cyt_trans-like"/>
</dbReference>
<protein>
    <recommendedName>
        <fullName evidence="9">Phosphopantetheine adenylyltransferase</fullName>
        <ecNumber evidence="9">2.7.7.3</ecNumber>
    </recommendedName>
    <alternativeName>
        <fullName evidence="9">Dephospho-CoA pyrophosphorylase</fullName>
    </alternativeName>
    <alternativeName>
        <fullName evidence="9">Pantetheine-phosphate adenylyltransferase</fullName>
        <shortName evidence="9">PPAT</shortName>
    </alternativeName>
</protein>
<dbReference type="GO" id="GO:0004595">
    <property type="term" value="F:pantetheine-phosphate adenylyltransferase activity"/>
    <property type="evidence" value="ECO:0007669"/>
    <property type="project" value="UniProtKB-UniRule"/>
</dbReference>
<reference evidence="11 12" key="1">
    <citation type="submission" date="2017-04" db="EMBL/GenBank/DDBJ databases">
        <authorList>
            <person name="Afonso C.L."/>
            <person name="Miller P.J."/>
            <person name="Scott M.A."/>
            <person name="Spackman E."/>
            <person name="Goraichik I."/>
            <person name="Dimitrov K.M."/>
            <person name="Suarez D.L."/>
            <person name="Swayne D.E."/>
        </authorList>
    </citation>
    <scope>NUCLEOTIDE SEQUENCE [LARGE SCALE GENOMIC DNA]</scope>
    <source>
        <strain evidence="11 12">LMG26642</strain>
    </source>
</reference>
<evidence type="ECO:0000256" key="7">
    <source>
        <dbReference type="ARBA" id="ARBA00022993"/>
    </source>
</evidence>
<dbReference type="AlphaFoldDB" id="A0A1X7NKT0"/>
<dbReference type="GO" id="GO:0005737">
    <property type="term" value="C:cytoplasm"/>
    <property type="evidence" value="ECO:0007669"/>
    <property type="project" value="UniProtKB-SubCell"/>
</dbReference>
<dbReference type="Pfam" id="PF01467">
    <property type="entry name" value="CTP_transf_like"/>
    <property type="match status" value="1"/>
</dbReference>
<comment type="subunit">
    <text evidence="9">Homohexamer.</text>
</comment>
<accession>A0A1X7NKT0</accession>
<feature type="binding site" evidence="9">
    <location>
        <position position="42"/>
    </location>
    <ligand>
        <name>substrate</name>
    </ligand>
</feature>
<feature type="site" description="Transition state stabilizer" evidence="9">
    <location>
        <position position="18"/>
    </location>
</feature>
<evidence type="ECO:0000256" key="6">
    <source>
        <dbReference type="ARBA" id="ARBA00022842"/>
    </source>
</evidence>
<dbReference type="NCBIfam" id="TIGR01510">
    <property type="entry name" value="coaD_prev_kdtB"/>
    <property type="match status" value="1"/>
</dbReference>
<dbReference type="EC" id="2.7.7.3" evidence="9"/>
<dbReference type="OrthoDB" id="9806661at2"/>
<keyword evidence="12" id="KW-1185">Reference proteome</keyword>
<dbReference type="PRINTS" id="PR01020">
    <property type="entry name" value="LPSBIOSNTHSS"/>
</dbReference>
<proteinExistence type="inferred from homology"/>
<dbReference type="EMBL" id="FXBJ01000002">
    <property type="protein sequence ID" value="SMH38495.1"/>
    <property type="molecule type" value="Genomic_DNA"/>
</dbReference>
<dbReference type="NCBIfam" id="TIGR00125">
    <property type="entry name" value="cyt_tran_rel"/>
    <property type="match status" value="1"/>
</dbReference>
<evidence type="ECO:0000256" key="8">
    <source>
        <dbReference type="ARBA" id="ARBA00029346"/>
    </source>
</evidence>
<feature type="binding site" evidence="9">
    <location>
        <position position="89"/>
    </location>
    <ligand>
        <name>substrate</name>
    </ligand>
</feature>
<dbReference type="PANTHER" id="PTHR21342">
    <property type="entry name" value="PHOSPHOPANTETHEINE ADENYLYLTRANSFERASE"/>
    <property type="match status" value="1"/>
</dbReference>
<feature type="binding site" evidence="9">
    <location>
        <position position="18"/>
    </location>
    <ligand>
        <name>ATP</name>
        <dbReference type="ChEBI" id="CHEBI:30616"/>
    </ligand>
</feature>
<feature type="binding site" evidence="9">
    <location>
        <begin position="125"/>
        <end position="131"/>
    </location>
    <ligand>
        <name>ATP</name>
        <dbReference type="ChEBI" id="CHEBI:30616"/>
    </ligand>
</feature>
<comment type="cofactor">
    <cofactor evidence="9">
        <name>Mg(2+)</name>
        <dbReference type="ChEBI" id="CHEBI:18420"/>
    </cofactor>
</comment>
<dbReference type="PANTHER" id="PTHR21342:SF1">
    <property type="entry name" value="PHOSPHOPANTETHEINE ADENYLYLTRANSFERASE"/>
    <property type="match status" value="1"/>
</dbReference>
<organism evidence="11 12">
    <name type="scientific">Carnobacterium iners</name>
    <dbReference type="NCBI Taxonomy" id="1073423"/>
    <lineage>
        <taxon>Bacteria</taxon>
        <taxon>Bacillati</taxon>
        <taxon>Bacillota</taxon>
        <taxon>Bacilli</taxon>
        <taxon>Lactobacillales</taxon>
        <taxon>Carnobacteriaceae</taxon>
        <taxon>Carnobacterium</taxon>
    </lineage>
</organism>
<dbReference type="Gene3D" id="3.40.50.620">
    <property type="entry name" value="HUPs"/>
    <property type="match status" value="1"/>
</dbReference>
<dbReference type="InterPro" id="IPR001980">
    <property type="entry name" value="PPAT"/>
</dbReference>
<evidence type="ECO:0000256" key="2">
    <source>
        <dbReference type="ARBA" id="ARBA00022679"/>
    </source>
</evidence>
<keyword evidence="2 9" id="KW-0808">Transferase</keyword>
<feature type="binding site" evidence="9">
    <location>
        <begin position="90"/>
        <end position="92"/>
    </location>
    <ligand>
        <name>ATP</name>
        <dbReference type="ChEBI" id="CHEBI:30616"/>
    </ligand>
</feature>
<comment type="subcellular location">
    <subcellularLocation>
        <location evidence="9">Cytoplasm</location>
    </subcellularLocation>
</comment>
<comment type="function">
    <text evidence="9">Reversibly transfers an adenylyl group from ATP to 4'-phosphopantetheine, yielding dephospho-CoA (dPCoA) and pyrophosphate.</text>
</comment>
<evidence type="ECO:0000313" key="12">
    <source>
        <dbReference type="Proteomes" id="UP000193435"/>
    </source>
</evidence>
<sequence length="169" mass="18901">MVKNALFPGSFDPLTNGHVDTIERSAKLFDHLFIAVATNTSKKNLFDVNEKIQLIQSATKQLKNVSIIEHTTGLTVDLAKKVGANVLIRGLRNAEDFEYEMNIAAMNKTQNLEIETIILMASQQHRFLSSSLIKEVSFFGGDVSKLVPLDVDKAIKKKYAYLKKETENS</sequence>
<evidence type="ECO:0000313" key="11">
    <source>
        <dbReference type="EMBL" id="SMH38495.1"/>
    </source>
</evidence>
<dbReference type="GO" id="GO:0005524">
    <property type="term" value="F:ATP binding"/>
    <property type="evidence" value="ECO:0007669"/>
    <property type="project" value="UniProtKB-KW"/>
</dbReference>
<feature type="binding site" evidence="9">
    <location>
        <position position="10"/>
    </location>
    <ligand>
        <name>substrate</name>
    </ligand>
</feature>
<keyword evidence="1 9" id="KW-0963">Cytoplasm</keyword>
<evidence type="ECO:0000256" key="1">
    <source>
        <dbReference type="ARBA" id="ARBA00022490"/>
    </source>
</evidence>
<keyword evidence="4 9" id="KW-0547">Nucleotide-binding</keyword>
<feature type="domain" description="Cytidyltransferase-like" evidence="10">
    <location>
        <begin position="6"/>
        <end position="135"/>
    </location>
</feature>
<keyword evidence="7 9" id="KW-0173">Coenzyme A biosynthesis</keyword>
<dbReference type="CDD" id="cd02163">
    <property type="entry name" value="PPAT"/>
    <property type="match status" value="1"/>
</dbReference>
<feature type="binding site" evidence="9">
    <location>
        <position position="75"/>
    </location>
    <ligand>
        <name>substrate</name>
    </ligand>
</feature>
<keyword evidence="5 9" id="KW-0067">ATP-binding</keyword>
<keyword evidence="6 9" id="KW-0460">Magnesium</keyword>
<evidence type="ECO:0000256" key="3">
    <source>
        <dbReference type="ARBA" id="ARBA00022695"/>
    </source>
</evidence>
<dbReference type="STRING" id="1073423.SAMN04488700_2148"/>
<comment type="catalytic activity">
    <reaction evidence="8 9">
        <text>(R)-4'-phosphopantetheine + ATP + H(+) = 3'-dephospho-CoA + diphosphate</text>
        <dbReference type="Rhea" id="RHEA:19801"/>
        <dbReference type="ChEBI" id="CHEBI:15378"/>
        <dbReference type="ChEBI" id="CHEBI:30616"/>
        <dbReference type="ChEBI" id="CHEBI:33019"/>
        <dbReference type="ChEBI" id="CHEBI:57328"/>
        <dbReference type="ChEBI" id="CHEBI:61723"/>
        <dbReference type="EC" id="2.7.7.3"/>
    </reaction>
</comment>
<comment type="similarity">
    <text evidence="9">Belongs to the bacterial CoaD family.</text>
</comment>
<evidence type="ECO:0000256" key="9">
    <source>
        <dbReference type="HAMAP-Rule" id="MF_00151"/>
    </source>
</evidence>